<evidence type="ECO:0000313" key="2">
    <source>
        <dbReference type="Proteomes" id="UP000237105"/>
    </source>
</evidence>
<dbReference type="Proteomes" id="UP000237105">
    <property type="component" value="Unassembled WGS sequence"/>
</dbReference>
<gene>
    <name evidence="1" type="ORF">PanWU01x14_056500</name>
</gene>
<keyword evidence="2" id="KW-1185">Reference proteome</keyword>
<sequence length="56" mass="6413">ALAAGPSDQNQPLSEYDDILRILEEDAEAEELNNFACGPNIDEVHRYCKWLQKNQH</sequence>
<evidence type="ECO:0000313" key="1">
    <source>
        <dbReference type="EMBL" id="PON73762.1"/>
    </source>
</evidence>
<organism evidence="1 2">
    <name type="scientific">Parasponia andersonii</name>
    <name type="common">Sponia andersonii</name>
    <dbReference type="NCBI Taxonomy" id="3476"/>
    <lineage>
        <taxon>Eukaryota</taxon>
        <taxon>Viridiplantae</taxon>
        <taxon>Streptophyta</taxon>
        <taxon>Embryophyta</taxon>
        <taxon>Tracheophyta</taxon>
        <taxon>Spermatophyta</taxon>
        <taxon>Magnoliopsida</taxon>
        <taxon>eudicotyledons</taxon>
        <taxon>Gunneridae</taxon>
        <taxon>Pentapetalae</taxon>
        <taxon>rosids</taxon>
        <taxon>fabids</taxon>
        <taxon>Rosales</taxon>
        <taxon>Cannabaceae</taxon>
        <taxon>Parasponia</taxon>
    </lineage>
</organism>
<feature type="non-terminal residue" evidence="1">
    <location>
        <position position="1"/>
    </location>
</feature>
<name>A0A2P5DKD3_PARAD</name>
<comment type="caution">
    <text evidence="1">The sequence shown here is derived from an EMBL/GenBank/DDBJ whole genome shotgun (WGS) entry which is preliminary data.</text>
</comment>
<protein>
    <submittedName>
        <fullName evidence="1">Uncharacterized protein</fullName>
    </submittedName>
</protein>
<reference evidence="2" key="1">
    <citation type="submission" date="2016-06" db="EMBL/GenBank/DDBJ databases">
        <title>Parallel loss of symbiosis genes in relatives of nitrogen-fixing non-legume Parasponia.</title>
        <authorList>
            <person name="Van Velzen R."/>
            <person name="Holmer R."/>
            <person name="Bu F."/>
            <person name="Rutten L."/>
            <person name="Van Zeijl A."/>
            <person name="Liu W."/>
            <person name="Santuari L."/>
            <person name="Cao Q."/>
            <person name="Sharma T."/>
            <person name="Shen D."/>
            <person name="Roswanjaya Y."/>
            <person name="Wardhani T."/>
            <person name="Kalhor M.S."/>
            <person name="Jansen J."/>
            <person name="Van den Hoogen J."/>
            <person name="Gungor B."/>
            <person name="Hartog M."/>
            <person name="Hontelez J."/>
            <person name="Verver J."/>
            <person name="Yang W.-C."/>
            <person name="Schijlen E."/>
            <person name="Repin R."/>
            <person name="Schilthuizen M."/>
            <person name="Schranz E."/>
            <person name="Heidstra R."/>
            <person name="Miyata K."/>
            <person name="Fedorova E."/>
            <person name="Kohlen W."/>
            <person name="Bisseling T."/>
            <person name="Smit S."/>
            <person name="Geurts R."/>
        </authorList>
    </citation>
    <scope>NUCLEOTIDE SEQUENCE [LARGE SCALE GENOMIC DNA]</scope>
    <source>
        <strain evidence="2">cv. WU1-14</strain>
    </source>
</reference>
<proteinExistence type="predicted"/>
<dbReference type="EMBL" id="JXTB01000032">
    <property type="protein sequence ID" value="PON73762.1"/>
    <property type="molecule type" value="Genomic_DNA"/>
</dbReference>
<dbReference type="AlphaFoldDB" id="A0A2P5DKD3"/>
<accession>A0A2P5DKD3</accession>